<sequence>MTFTHPELNLTDPTQGFAHFVLYTEPHLSVAGAAWNATIIIERQSSYVREWLDRIQRCDPNPLHTTLVDNHKIPRLFHPCVDEDADSPSAVAGSGCTCCRTWYDPASGLPVVGEHFRTRGGDTDRWTYTTYAPLDLRPGDTFHAVIIDRASRLFWIRTGAGSLSFVPEHLSRGYDVGRSGGGPDAFAQYLSQLVASGGQDTAVAIPASEQSIDPQLRAWVTSQDAARTQELTLRDLNAIRQR</sequence>
<protein>
    <submittedName>
        <fullName evidence="1">Uncharacterized protein</fullName>
    </submittedName>
</protein>
<keyword evidence="2" id="KW-1185">Reference proteome</keyword>
<evidence type="ECO:0000313" key="2">
    <source>
        <dbReference type="Proteomes" id="UP001501509"/>
    </source>
</evidence>
<evidence type="ECO:0000313" key="1">
    <source>
        <dbReference type="EMBL" id="GAA2626659.1"/>
    </source>
</evidence>
<reference evidence="2" key="1">
    <citation type="journal article" date="2019" name="Int. J. Syst. Evol. Microbiol.">
        <title>The Global Catalogue of Microorganisms (GCM) 10K type strain sequencing project: providing services to taxonomists for standard genome sequencing and annotation.</title>
        <authorList>
            <consortium name="The Broad Institute Genomics Platform"/>
            <consortium name="The Broad Institute Genome Sequencing Center for Infectious Disease"/>
            <person name="Wu L."/>
            <person name="Ma J."/>
        </authorList>
    </citation>
    <scope>NUCLEOTIDE SEQUENCE [LARGE SCALE GENOMIC DNA]</scope>
    <source>
        <strain evidence="2">JCM 6833</strain>
    </source>
</reference>
<dbReference type="RefSeq" id="WP_344547205.1">
    <property type="nucleotide sequence ID" value="NZ_BAAATD010000013.1"/>
</dbReference>
<accession>A0ABP6CXF3</accession>
<name>A0ABP6CXF3_9ACTN</name>
<comment type="caution">
    <text evidence="1">The sequence shown here is derived from an EMBL/GenBank/DDBJ whole genome shotgun (WGS) entry which is preliminary data.</text>
</comment>
<dbReference type="EMBL" id="BAAATD010000013">
    <property type="protein sequence ID" value="GAA2626659.1"/>
    <property type="molecule type" value="Genomic_DNA"/>
</dbReference>
<gene>
    <name evidence="1" type="ORF">GCM10010411_74540</name>
</gene>
<proteinExistence type="predicted"/>
<organism evidence="1 2">
    <name type="scientific">Actinomadura fulvescens</name>
    <dbReference type="NCBI Taxonomy" id="46160"/>
    <lineage>
        <taxon>Bacteria</taxon>
        <taxon>Bacillati</taxon>
        <taxon>Actinomycetota</taxon>
        <taxon>Actinomycetes</taxon>
        <taxon>Streptosporangiales</taxon>
        <taxon>Thermomonosporaceae</taxon>
        <taxon>Actinomadura</taxon>
    </lineage>
</organism>
<dbReference type="Proteomes" id="UP001501509">
    <property type="component" value="Unassembled WGS sequence"/>
</dbReference>